<evidence type="ECO:0000313" key="1">
    <source>
        <dbReference type="EMBL" id="KAL1503957.1"/>
    </source>
</evidence>
<protein>
    <submittedName>
        <fullName evidence="1">Uncharacterized protein</fullName>
    </submittedName>
</protein>
<gene>
    <name evidence="1" type="ORF">AB1Y20_010375</name>
</gene>
<dbReference type="Proteomes" id="UP001515480">
    <property type="component" value="Unassembled WGS sequence"/>
</dbReference>
<name>A0AB34IRB2_PRYPA</name>
<comment type="caution">
    <text evidence="1">The sequence shown here is derived from an EMBL/GenBank/DDBJ whole genome shotgun (WGS) entry which is preliminary data.</text>
</comment>
<dbReference type="AlphaFoldDB" id="A0AB34IRB2"/>
<reference evidence="1 2" key="1">
    <citation type="journal article" date="2024" name="Science">
        <title>Giant polyketide synthase enzymes in the biosynthesis of giant marine polyether toxins.</title>
        <authorList>
            <person name="Fallon T.R."/>
            <person name="Shende V.V."/>
            <person name="Wierzbicki I.H."/>
            <person name="Pendleton A.L."/>
            <person name="Watervoot N.F."/>
            <person name="Auber R.P."/>
            <person name="Gonzalez D.J."/>
            <person name="Wisecaver J.H."/>
            <person name="Moore B.S."/>
        </authorList>
    </citation>
    <scope>NUCLEOTIDE SEQUENCE [LARGE SCALE GENOMIC DNA]</scope>
    <source>
        <strain evidence="1 2">12B1</strain>
    </source>
</reference>
<evidence type="ECO:0000313" key="2">
    <source>
        <dbReference type="Proteomes" id="UP001515480"/>
    </source>
</evidence>
<proteinExistence type="predicted"/>
<dbReference type="EMBL" id="JBGBPQ010000020">
    <property type="protein sequence ID" value="KAL1503957.1"/>
    <property type="molecule type" value="Genomic_DNA"/>
</dbReference>
<keyword evidence="2" id="KW-1185">Reference proteome</keyword>
<organism evidence="1 2">
    <name type="scientific">Prymnesium parvum</name>
    <name type="common">Toxic golden alga</name>
    <dbReference type="NCBI Taxonomy" id="97485"/>
    <lineage>
        <taxon>Eukaryota</taxon>
        <taxon>Haptista</taxon>
        <taxon>Haptophyta</taxon>
        <taxon>Prymnesiophyceae</taxon>
        <taxon>Prymnesiales</taxon>
        <taxon>Prymnesiaceae</taxon>
        <taxon>Prymnesium</taxon>
    </lineage>
</organism>
<accession>A0AB34IRB2</accession>
<sequence>MATADAAIVLGATVKNNRGALLLADDTHVYVLRSSAAGNPLCFPSHQIDAPVGTAVDAALRGFDLFAGPSLRKGGVAAENGPTPSFLTNFPSPVAFPLLSGLLRTATDEPASLGSFGNTEFFLARLSGSVLADHLSSFVAARGCSRLGFRLTATLSNRYSGFDIVPHAVAMEKLSKFDAAALKAVLKPPPDPPLICPY</sequence>